<feature type="non-terminal residue" evidence="2">
    <location>
        <position position="1"/>
    </location>
</feature>
<organism evidence="2">
    <name type="scientific">Tanacetum cinerariifolium</name>
    <name type="common">Dalmatian daisy</name>
    <name type="synonym">Chrysanthemum cinerariifolium</name>
    <dbReference type="NCBI Taxonomy" id="118510"/>
    <lineage>
        <taxon>Eukaryota</taxon>
        <taxon>Viridiplantae</taxon>
        <taxon>Streptophyta</taxon>
        <taxon>Embryophyta</taxon>
        <taxon>Tracheophyta</taxon>
        <taxon>Spermatophyta</taxon>
        <taxon>Magnoliopsida</taxon>
        <taxon>eudicotyledons</taxon>
        <taxon>Gunneridae</taxon>
        <taxon>Pentapetalae</taxon>
        <taxon>asterids</taxon>
        <taxon>campanulids</taxon>
        <taxon>Asterales</taxon>
        <taxon>Asteraceae</taxon>
        <taxon>Asteroideae</taxon>
        <taxon>Anthemideae</taxon>
        <taxon>Anthemidinae</taxon>
        <taxon>Tanacetum</taxon>
    </lineage>
</organism>
<protein>
    <submittedName>
        <fullName evidence="2">Uncharacterized protein</fullName>
    </submittedName>
</protein>
<dbReference type="EMBL" id="BKCJ011847294">
    <property type="protein sequence ID" value="GFD57984.1"/>
    <property type="molecule type" value="Genomic_DNA"/>
</dbReference>
<feature type="region of interest" description="Disordered" evidence="1">
    <location>
        <begin position="1"/>
        <end position="34"/>
    </location>
</feature>
<proteinExistence type="predicted"/>
<gene>
    <name evidence="2" type="ORF">Tci_929953</name>
</gene>
<sequence length="56" mass="5223">CAAVPAPAVGIGAGAGGYRRGWGRGPPPPGGAAERLLPTAFRAASPAPAKTAATAG</sequence>
<evidence type="ECO:0000313" key="2">
    <source>
        <dbReference type="EMBL" id="GFD57984.1"/>
    </source>
</evidence>
<reference evidence="2" key="1">
    <citation type="journal article" date="2019" name="Sci. Rep.">
        <title>Draft genome of Tanacetum cinerariifolium, the natural source of mosquito coil.</title>
        <authorList>
            <person name="Yamashiro T."/>
            <person name="Shiraishi A."/>
            <person name="Satake H."/>
            <person name="Nakayama K."/>
        </authorList>
    </citation>
    <scope>NUCLEOTIDE SEQUENCE</scope>
</reference>
<feature type="compositionally biased region" description="Low complexity" evidence="1">
    <location>
        <begin position="1"/>
        <end position="10"/>
    </location>
</feature>
<dbReference type="AlphaFoldDB" id="A0A699XNE1"/>
<feature type="compositionally biased region" description="Gly residues" evidence="1">
    <location>
        <begin position="11"/>
        <end position="24"/>
    </location>
</feature>
<name>A0A699XNE1_TANCI</name>
<comment type="caution">
    <text evidence="2">The sequence shown here is derived from an EMBL/GenBank/DDBJ whole genome shotgun (WGS) entry which is preliminary data.</text>
</comment>
<evidence type="ECO:0000256" key="1">
    <source>
        <dbReference type="SAM" id="MobiDB-lite"/>
    </source>
</evidence>
<accession>A0A699XNE1</accession>